<evidence type="ECO:0000256" key="7">
    <source>
        <dbReference type="ARBA" id="ARBA00023040"/>
    </source>
</evidence>
<dbReference type="Proteomes" id="UP001488838">
    <property type="component" value="Unassembled WGS sequence"/>
</dbReference>
<keyword evidence="9" id="KW-0675">Receptor</keyword>
<evidence type="ECO:0000259" key="11">
    <source>
        <dbReference type="PROSITE" id="PS50262"/>
    </source>
</evidence>
<dbReference type="InterPro" id="IPR000276">
    <property type="entry name" value="GPCR_Rhodpsn"/>
</dbReference>
<evidence type="ECO:0000256" key="10">
    <source>
        <dbReference type="SAM" id="Phobius"/>
    </source>
</evidence>
<dbReference type="SUPFAM" id="SSF81321">
    <property type="entry name" value="Family A G protein-coupled receptor-like"/>
    <property type="match status" value="1"/>
</dbReference>
<comment type="subcellular location">
    <subcellularLocation>
        <location evidence="1">Cell membrane</location>
        <topology evidence="1">Multi-pass membrane protein</topology>
    </subcellularLocation>
</comment>
<gene>
    <name evidence="12" type="ORF">U0070_016669</name>
</gene>
<accession>A0AAW0HYI1</accession>
<keyword evidence="6 10" id="KW-1133">Transmembrane helix</keyword>
<dbReference type="GO" id="GO:0004930">
    <property type="term" value="F:G protein-coupled receptor activity"/>
    <property type="evidence" value="ECO:0007669"/>
    <property type="project" value="UniProtKB-KW"/>
</dbReference>
<dbReference type="PANTHER" id="PTHR26452">
    <property type="entry name" value="OLFACTORY RECEPTOR"/>
    <property type="match status" value="1"/>
</dbReference>
<sequence length="231" mass="26369">MVSGWFAGYNVVLLTASNLDFKVLGLQTSLWTYNMDVYNLNTVTQFILIEFSDLPEVCYPLFVAFITIYQITLLGNRVILVTTVTERTLQTPMFYQLANLSLLDISATDPKMVKNLFTEDHSISFLYFLVALSGTEVFLLVVMTYAWYMAICFPLCYSLIMTKVRCVHLLLGTWVAGFLNSFLHTKSTFSLSFYKSNRVNQYYCDILPVVALCYSSTYMPEMLVLVVEAFG</sequence>
<dbReference type="InterPro" id="IPR017452">
    <property type="entry name" value="GPCR_Rhodpsn_7TM"/>
</dbReference>
<proteinExistence type="predicted"/>
<organism evidence="12 13">
    <name type="scientific">Myodes glareolus</name>
    <name type="common">Bank vole</name>
    <name type="synonym">Clethrionomys glareolus</name>
    <dbReference type="NCBI Taxonomy" id="447135"/>
    <lineage>
        <taxon>Eukaryota</taxon>
        <taxon>Metazoa</taxon>
        <taxon>Chordata</taxon>
        <taxon>Craniata</taxon>
        <taxon>Vertebrata</taxon>
        <taxon>Euteleostomi</taxon>
        <taxon>Mammalia</taxon>
        <taxon>Eutheria</taxon>
        <taxon>Euarchontoglires</taxon>
        <taxon>Glires</taxon>
        <taxon>Rodentia</taxon>
        <taxon>Myomorpha</taxon>
        <taxon>Muroidea</taxon>
        <taxon>Cricetidae</taxon>
        <taxon>Arvicolinae</taxon>
        <taxon>Myodes</taxon>
    </lineage>
</organism>
<feature type="transmembrane region" description="Helical" evidence="10">
    <location>
        <begin position="125"/>
        <end position="148"/>
    </location>
</feature>
<evidence type="ECO:0000313" key="12">
    <source>
        <dbReference type="EMBL" id="KAK7807297.1"/>
    </source>
</evidence>
<feature type="domain" description="G-protein coupled receptors family 1 profile" evidence="11">
    <location>
        <begin position="75"/>
        <end position="231"/>
    </location>
</feature>
<dbReference type="GO" id="GO:0005886">
    <property type="term" value="C:plasma membrane"/>
    <property type="evidence" value="ECO:0007669"/>
    <property type="project" value="UniProtKB-SubCell"/>
</dbReference>
<dbReference type="PROSITE" id="PS50262">
    <property type="entry name" value="G_PROTEIN_RECEP_F1_2"/>
    <property type="match status" value="1"/>
</dbReference>
<evidence type="ECO:0000256" key="3">
    <source>
        <dbReference type="ARBA" id="ARBA00022606"/>
    </source>
</evidence>
<dbReference type="Pfam" id="PF00001">
    <property type="entry name" value="7tm_1"/>
    <property type="match status" value="1"/>
</dbReference>
<comment type="caution">
    <text evidence="12">The sequence shown here is derived from an EMBL/GenBank/DDBJ whole genome shotgun (WGS) entry which is preliminary data.</text>
</comment>
<dbReference type="GO" id="GO:0007608">
    <property type="term" value="P:sensory perception of smell"/>
    <property type="evidence" value="ECO:0007669"/>
    <property type="project" value="UniProtKB-KW"/>
</dbReference>
<keyword evidence="3" id="KW-0716">Sensory transduction</keyword>
<evidence type="ECO:0000256" key="5">
    <source>
        <dbReference type="ARBA" id="ARBA00022725"/>
    </source>
</evidence>
<protein>
    <recommendedName>
        <fullName evidence="11">G-protein coupled receptors family 1 profile domain-containing protein</fullName>
    </recommendedName>
</protein>
<feature type="transmembrane region" description="Helical" evidence="10">
    <location>
        <begin position="160"/>
        <end position="183"/>
    </location>
</feature>
<reference evidence="12 13" key="1">
    <citation type="journal article" date="2023" name="bioRxiv">
        <title>Conserved and derived expression patterns and positive selection on dental genes reveal complex evolutionary context of ever-growing rodent molars.</title>
        <authorList>
            <person name="Calamari Z.T."/>
            <person name="Song A."/>
            <person name="Cohen E."/>
            <person name="Akter M."/>
            <person name="Roy R.D."/>
            <person name="Hallikas O."/>
            <person name="Christensen M.M."/>
            <person name="Li P."/>
            <person name="Marangoni P."/>
            <person name="Jernvall J."/>
            <person name="Klein O.D."/>
        </authorList>
    </citation>
    <scope>NUCLEOTIDE SEQUENCE [LARGE SCALE GENOMIC DNA]</scope>
    <source>
        <strain evidence="12">V071</strain>
    </source>
</reference>
<keyword evidence="13" id="KW-1185">Reference proteome</keyword>
<dbReference type="EMBL" id="JBBHLL010000277">
    <property type="protein sequence ID" value="KAK7807297.1"/>
    <property type="molecule type" value="Genomic_DNA"/>
</dbReference>
<keyword evidence="7" id="KW-0807">Transducer</keyword>
<keyword evidence="2" id="KW-1003">Cell membrane</keyword>
<keyword evidence="4 10" id="KW-0812">Transmembrane</keyword>
<evidence type="ECO:0000256" key="8">
    <source>
        <dbReference type="ARBA" id="ARBA00023136"/>
    </source>
</evidence>
<name>A0AAW0HYI1_MYOGA</name>
<evidence type="ECO:0000256" key="9">
    <source>
        <dbReference type="ARBA" id="ARBA00023170"/>
    </source>
</evidence>
<evidence type="ECO:0000256" key="4">
    <source>
        <dbReference type="ARBA" id="ARBA00022692"/>
    </source>
</evidence>
<evidence type="ECO:0000256" key="6">
    <source>
        <dbReference type="ARBA" id="ARBA00022989"/>
    </source>
</evidence>
<keyword evidence="8 10" id="KW-0472">Membrane</keyword>
<dbReference type="InterPro" id="IPR050516">
    <property type="entry name" value="Olfactory_GPCR"/>
</dbReference>
<keyword evidence="5" id="KW-0552">Olfaction</keyword>
<keyword evidence="7" id="KW-0297">G-protein coupled receptor</keyword>
<feature type="non-terminal residue" evidence="12">
    <location>
        <position position="231"/>
    </location>
</feature>
<evidence type="ECO:0000256" key="1">
    <source>
        <dbReference type="ARBA" id="ARBA00004651"/>
    </source>
</evidence>
<dbReference type="Gene3D" id="1.20.1070.10">
    <property type="entry name" value="Rhodopsin 7-helix transmembrane proteins"/>
    <property type="match status" value="1"/>
</dbReference>
<evidence type="ECO:0000313" key="13">
    <source>
        <dbReference type="Proteomes" id="UP001488838"/>
    </source>
</evidence>
<dbReference type="AlphaFoldDB" id="A0AAW0HYI1"/>
<evidence type="ECO:0000256" key="2">
    <source>
        <dbReference type="ARBA" id="ARBA00022475"/>
    </source>
</evidence>